<feature type="region of interest" description="Disordered" evidence="1">
    <location>
        <begin position="1"/>
        <end position="21"/>
    </location>
</feature>
<accession>A0A6J4ITX1</accession>
<evidence type="ECO:0000256" key="1">
    <source>
        <dbReference type="SAM" id="MobiDB-lite"/>
    </source>
</evidence>
<dbReference type="EMBL" id="CADCTH010000323">
    <property type="protein sequence ID" value="CAA9261817.1"/>
    <property type="molecule type" value="Genomic_DNA"/>
</dbReference>
<gene>
    <name evidence="2" type="ORF">AVDCRST_MAG54-2523</name>
</gene>
<protein>
    <submittedName>
        <fullName evidence="2">Uncharacterized protein</fullName>
    </submittedName>
</protein>
<proteinExistence type="predicted"/>
<sequence>MGMHHRREDHTVTAVAPGGRHTAAPVVSAPVVSAPVV</sequence>
<feature type="compositionally biased region" description="Basic and acidic residues" evidence="1">
    <location>
        <begin position="1"/>
        <end position="11"/>
    </location>
</feature>
<evidence type="ECO:0000313" key="2">
    <source>
        <dbReference type="EMBL" id="CAA9261817.1"/>
    </source>
</evidence>
<feature type="non-terminal residue" evidence="2">
    <location>
        <position position="37"/>
    </location>
</feature>
<reference evidence="2" key="1">
    <citation type="submission" date="2020-02" db="EMBL/GenBank/DDBJ databases">
        <authorList>
            <person name="Meier V. D."/>
        </authorList>
    </citation>
    <scope>NUCLEOTIDE SEQUENCE</scope>
    <source>
        <strain evidence="2">AVDCRST_MAG54</strain>
    </source>
</reference>
<dbReference type="AlphaFoldDB" id="A0A6J4ITX1"/>
<name>A0A6J4ITX1_9PSEU</name>
<organism evidence="2">
    <name type="scientific">uncultured Actinomycetospora sp</name>
    <dbReference type="NCBI Taxonomy" id="1135996"/>
    <lineage>
        <taxon>Bacteria</taxon>
        <taxon>Bacillati</taxon>
        <taxon>Actinomycetota</taxon>
        <taxon>Actinomycetes</taxon>
        <taxon>Pseudonocardiales</taxon>
        <taxon>Pseudonocardiaceae</taxon>
        <taxon>Actinomycetospora</taxon>
        <taxon>environmental samples</taxon>
    </lineage>
</organism>